<protein>
    <submittedName>
        <fullName evidence="1">Uncharacterized protein</fullName>
    </submittedName>
</protein>
<proteinExistence type="predicted"/>
<gene>
    <name evidence="1" type="ORF">L1987_23741</name>
</gene>
<dbReference type="EMBL" id="CM042025">
    <property type="protein sequence ID" value="KAI3807807.1"/>
    <property type="molecule type" value="Genomic_DNA"/>
</dbReference>
<accession>A0ACB9IL52</accession>
<dbReference type="Proteomes" id="UP001056120">
    <property type="component" value="Linkage Group LG08"/>
</dbReference>
<name>A0ACB9IL52_9ASTR</name>
<comment type="caution">
    <text evidence="1">The sequence shown here is derived from an EMBL/GenBank/DDBJ whole genome shotgun (WGS) entry which is preliminary data.</text>
</comment>
<organism evidence="1 2">
    <name type="scientific">Smallanthus sonchifolius</name>
    <dbReference type="NCBI Taxonomy" id="185202"/>
    <lineage>
        <taxon>Eukaryota</taxon>
        <taxon>Viridiplantae</taxon>
        <taxon>Streptophyta</taxon>
        <taxon>Embryophyta</taxon>
        <taxon>Tracheophyta</taxon>
        <taxon>Spermatophyta</taxon>
        <taxon>Magnoliopsida</taxon>
        <taxon>eudicotyledons</taxon>
        <taxon>Gunneridae</taxon>
        <taxon>Pentapetalae</taxon>
        <taxon>asterids</taxon>
        <taxon>campanulids</taxon>
        <taxon>Asterales</taxon>
        <taxon>Asteraceae</taxon>
        <taxon>Asteroideae</taxon>
        <taxon>Heliantheae alliance</taxon>
        <taxon>Millerieae</taxon>
        <taxon>Smallanthus</taxon>
    </lineage>
</organism>
<keyword evidence="2" id="KW-1185">Reference proteome</keyword>
<sequence>MGSNEEHFLYAMQLVTSTSFTMVLVTVIKLKVLEAIAEAGPDAQLTAHEIVSRLLLPNQDAPNMVDRMLRLLASYSIVTCTEEVHESRPVRVYGLTPIAKYFIPNEDGASLSALMQLKQDKVLIESWFGLKDSVVEGCVSFDKVHGTNAFEYPALDARFNEVFNKAMVDHTTIVMKEILECYHGFNNLERVVDVGGGLGININMIVTKYPKIKGINFDLPHVIQHAPLYQGIQHVQGDMFNEVPQGDAIFMKWILHDWSDDHCVKLLKNCYKALPDDGKVIIVEVILPFVPDTGSSTKVNTQIDALMMANFHGGKERTEDEFLALAKGAGFMGLRKKCFACNFWWILHDWSDDHCVKLLKNCYKALPVDEKVIVVEMILPFVSEDTSSSTKVSTQMDVIMMAHYPGGKEHTKDEFLALGKGAGFMGTKKKCFACNFWVIEICILYFDYVQVCILL</sequence>
<evidence type="ECO:0000313" key="1">
    <source>
        <dbReference type="EMBL" id="KAI3807807.1"/>
    </source>
</evidence>
<evidence type="ECO:0000313" key="2">
    <source>
        <dbReference type="Proteomes" id="UP001056120"/>
    </source>
</evidence>
<reference evidence="1 2" key="2">
    <citation type="journal article" date="2022" name="Mol. Ecol. Resour.">
        <title>The genomes of chicory, endive, great burdock and yacon provide insights into Asteraceae paleo-polyploidization history and plant inulin production.</title>
        <authorList>
            <person name="Fan W."/>
            <person name="Wang S."/>
            <person name="Wang H."/>
            <person name="Wang A."/>
            <person name="Jiang F."/>
            <person name="Liu H."/>
            <person name="Zhao H."/>
            <person name="Xu D."/>
            <person name="Zhang Y."/>
        </authorList>
    </citation>
    <scope>NUCLEOTIDE SEQUENCE [LARGE SCALE GENOMIC DNA]</scope>
    <source>
        <strain evidence="2">cv. Yunnan</strain>
        <tissue evidence="1">Leaves</tissue>
    </source>
</reference>
<reference evidence="2" key="1">
    <citation type="journal article" date="2022" name="Mol. Ecol. Resour.">
        <title>The genomes of chicory, endive, great burdock and yacon provide insights into Asteraceae palaeo-polyploidization history and plant inulin production.</title>
        <authorList>
            <person name="Fan W."/>
            <person name="Wang S."/>
            <person name="Wang H."/>
            <person name="Wang A."/>
            <person name="Jiang F."/>
            <person name="Liu H."/>
            <person name="Zhao H."/>
            <person name="Xu D."/>
            <person name="Zhang Y."/>
        </authorList>
    </citation>
    <scope>NUCLEOTIDE SEQUENCE [LARGE SCALE GENOMIC DNA]</scope>
    <source>
        <strain evidence="2">cv. Yunnan</strain>
    </source>
</reference>